<dbReference type="EMBL" id="QGHB01000002">
    <property type="protein sequence ID" value="PWK89311.1"/>
    <property type="molecule type" value="Genomic_DNA"/>
</dbReference>
<evidence type="ECO:0000313" key="4">
    <source>
        <dbReference type="EMBL" id="PWK89311.1"/>
    </source>
</evidence>
<evidence type="ECO:0000259" key="3">
    <source>
        <dbReference type="Pfam" id="PF00350"/>
    </source>
</evidence>
<feature type="transmembrane region" description="Helical" evidence="2">
    <location>
        <begin position="461"/>
        <end position="487"/>
    </location>
</feature>
<comment type="caution">
    <text evidence="4">The sequence shown here is derived from an EMBL/GenBank/DDBJ whole genome shotgun (WGS) entry which is preliminary data.</text>
</comment>
<dbReference type="SUPFAM" id="SSF52540">
    <property type="entry name" value="P-loop containing nucleoside triphosphate hydrolases"/>
    <property type="match status" value="1"/>
</dbReference>
<feature type="coiled-coil region" evidence="1">
    <location>
        <begin position="544"/>
        <end position="589"/>
    </location>
</feature>
<dbReference type="PANTHER" id="PTHR43681">
    <property type="entry name" value="TRANSMEMBRANE GTPASE FZO"/>
    <property type="match status" value="1"/>
</dbReference>
<evidence type="ECO:0000256" key="1">
    <source>
        <dbReference type="SAM" id="Coils"/>
    </source>
</evidence>
<keyword evidence="2" id="KW-0812">Transmembrane</keyword>
<dbReference type="Pfam" id="PF00350">
    <property type="entry name" value="Dynamin_N"/>
    <property type="match status" value="1"/>
</dbReference>
<dbReference type="AlphaFoldDB" id="A0A316I7R9"/>
<evidence type="ECO:0000256" key="2">
    <source>
        <dbReference type="SAM" id="Phobius"/>
    </source>
</evidence>
<organism evidence="4 5">
    <name type="scientific">Lentzea atacamensis</name>
    <dbReference type="NCBI Taxonomy" id="531938"/>
    <lineage>
        <taxon>Bacteria</taxon>
        <taxon>Bacillati</taxon>
        <taxon>Actinomycetota</taxon>
        <taxon>Actinomycetes</taxon>
        <taxon>Pseudonocardiales</taxon>
        <taxon>Pseudonocardiaceae</taxon>
        <taxon>Lentzea</taxon>
    </lineage>
</organism>
<dbReference type="PANTHER" id="PTHR43681:SF1">
    <property type="entry name" value="SARCALUMENIN"/>
    <property type="match status" value="1"/>
</dbReference>
<protein>
    <submittedName>
        <fullName evidence="4">Dynamin family protein</fullName>
    </submittedName>
</protein>
<dbReference type="InterPro" id="IPR051943">
    <property type="entry name" value="TRAFAC_Dynamin-like_GTPase"/>
</dbReference>
<accession>A0A316I7R9</accession>
<dbReference type="Gene3D" id="3.40.50.300">
    <property type="entry name" value="P-loop containing nucleotide triphosphate hydrolases"/>
    <property type="match status" value="1"/>
</dbReference>
<keyword evidence="1" id="KW-0175">Coiled coil</keyword>
<name>A0A316I7R9_9PSEU</name>
<feature type="domain" description="Dynamin N-terminal" evidence="3">
    <location>
        <begin position="43"/>
        <end position="191"/>
    </location>
</feature>
<dbReference type="InterPro" id="IPR027417">
    <property type="entry name" value="P-loop_NTPase"/>
</dbReference>
<evidence type="ECO:0000313" key="5">
    <source>
        <dbReference type="Proteomes" id="UP000246005"/>
    </source>
</evidence>
<dbReference type="Proteomes" id="UP000246005">
    <property type="component" value="Unassembled WGS sequence"/>
</dbReference>
<gene>
    <name evidence="4" type="ORF">C8D88_102584</name>
</gene>
<reference evidence="4 5" key="1">
    <citation type="submission" date="2018-05" db="EMBL/GenBank/DDBJ databases">
        <title>Genomic Encyclopedia of Type Strains, Phase IV (KMG-IV): sequencing the most valuable type-strain genomes for metagenomic binning, comparative biology and taxonomic classification.</title>
        <authorList>
            <person name="Goeker M."/>
        </authorList>
    </citation>
    <scope>NUCLEOTIDE SEQUENCE [LARGE SCALE GENOMIC DNA]</scope>
    <source>
        <strain evidence="4 5">DSM 45480</strain>
    </source>
</reference>
<keyword evidence="2" id="KW-0472">Membrane</keyword>
<dbReference type="InterPro" id="IPR045063">
    <property type="entry name" value="Dynamin_N"/>
</dbReference>
<proteinExistence type="predicted"/>
<keyword evidence="2" id="KW-1133">Transmembrane helix</keyword>
<feature type="coiled-coil region" evidence="1">
    <location>
        <begin position="305"/>
        <end position="332"/>
    </location>
</feature>
<dbReference type="RefSeq" id="WP_109634375.1">
    <property type="nucleotide sequence ID" value="NZ_QGHB01000002.1"/>
</dbReference>
<sequence>MSVPAAIEVVDLALQAALAYGRADFGARLRQTRRRLTEDGVRVLVVGEFKQGKSHLVNALLNASVCPIDDDIATTVPTIVRYGEEPAAVVVHEYGGEAPAESKPVPVDRLADYVCDPGNRRGVSYAEVGVPRTLLAGGLVVVDTPSVGGLASMRGAATIAALPLADAVVFVSDAGSEFTAPELDFLRHAAQVCPNIICALTKIDLYPHWRRIAEIDRRHLANAELEAEIVPVSSTLRLHAVRTNDHMLNTESGFPVLIGHLRDRIAGQADQLACRAAAQDVLAVTEQLTTTMRAQLSAYQGGDASAELIRELELAQLRADRLRERSARWQQTLSDGIADLISDIEYDLRDRMRQIGRDAEREIDQADPVAMEDQFAAWLQQQVSGAASANFVWAMDRGRWLADQVADHFAEDGDKVLPDLRDVDFARMTGSIDAIVMPRNEKLKLGNKLILGMRGGYGGTLMFGMAGTLVGMALLNPFSIAAGLLLGGRTVREERKRLVQRRQMEAKSAVRRHLDDVVFQLGKESRDMLREVQRTLRNHFTGHAEELQRSVNDSLQAAQNALRANKEECKRAIADLQAELARIAALEDRARDLTAGPQLVLSEVAR</sequence>